<evidence type="ECO:0000256" key="3">
    <source>
        <dbReference type="ARBA" id="ARBA00022777"/>
    </source>
</evidence>
<gene>
    <name evidence="9" type="ORF">UABAM_03882</name>
</gene>
<dbReference type="PROSITE" id="PS50011">
    <property type="entry name" value="PROTEIN_KINASE_DOM"/>
    <property type="match status" value="1"/>
</dbReference>
<dbReference type="PROSITE" id="PS50005">
    <property type="entry name" value="TPR"/>
    <property type="match status" value="2"/>
</dbReference>
<keyword evidence="7" id="KW-1133">Transmembrane helix</keyword>
<keyword evidence="1" id="KW-0808">Transferase</keyword>
<accession>A0A5S9IP46</accession>
<proteinExistence type="predicted"/>
<dbReference type="SUPFAM" id="SSF48371">
    <property type="entry name" value="ARM repeat"/>
    <property type="match status" value="1"/>
</dbReference>
<dbReference type="EMBL" id="AP019860">
    <property type="protein sequence ID" value="BBM85513.1"/>
    <property type="molecule type" value="Genomic_DNA"/>
</dbReference>
<reference evidence="9 10" key="1">
    <citation type="submission" date="2019-08" db="EMBL/GenBank/DDBJ databases">
        <title>Complete genome sequence of Candidatus Uab amorphum.</title>
        <authorList>
            <person name="Shiratori T."/>
            <person name="Suzuki S."/>
            <person name="Kakizawa Y."/>
            <person name="Ishida K."/>
        </authorList>
    </citation>
    <scope>NUCLEOTIDE SEQUENCE [LARGE SCALE GENOMIC DNA]</scope>
    <source>
        <strain evidence="9 10">SRT547</strain>
    </source>
</reference>
<dbReference type="InterPro" id="IPR011009">
    <property type="entry name" value="Kinase-like_dom_sf"/>
</dbReference>
<dbReference type="GO" id="GO:0004674">
    <property type="term" value="F:protein serine/threonine kinase activity"/>
    <property type="evidence" value="ECO:0007669"/>
    <property type="project" value="TreeGrafter"/>
</dbReference>
<evidence type="ECO:0000256" key="7">
    <source>
        <dbReference type="SAM" id="Phobius"/>
    </source>
</evidence>
<dbReference type="SMART" id="SM00220">
    <property type="entry name" value="S_TKc"/>
    <property type="match status" value="1"/>
</dbReference>
<keyword evidence="4 6" id="KW-0067">ATP-binding</keyword>
<dbReference type="PROSITE" id="PS00108">
    <property type="entry name" value="PROTEIN_KINASE_ST"/>
    <property type="match status" value="1"/>
</dbReference>
<dbReference type="InterPro" id="IPR019734">
    <property type="entry name" value="TPR_rpt"/>
</dbReference>
<dbReference type="InterPro" id="IPR016024">
    <property type="entry name" value="ARM-type_fold"/>
</dbReference>
<feature type="transmembrane region" description="Helical" evidence="7">
    <location>
        <begin position="300"/>
        <end position="319"/>
    </location>
</feature>
<dbReference type="InterPro" id="IPR011990">
    <property type="entry name" value="TPR-like_helical_dom_sf"/>
</dbReference>
<dbReference type="Gene3D" id="1.25.40.10">
    <property type="entry name" value="Tetratricopeptide repeat domain"/>
    <property type="match status" value="2"/>
</dbReference>
<dbReference type="InterPro" id="IPR008271">
    <property type="entry name" value="Ser/Thr_kinase_AS"/>
</dbReference>
<evidence type="ECO:0000256" key="5">
    <source>
        <dbReference type="PROSITE-ProRule" id="PRU00339"/>
    </source>
</evidence>
<dbReference type="KEGG" id="uam:UABAM_03882"/>
<dbReference type="SMART" id="SM00028">
    <property type="entry name" value="TPR"/>
    <property type="match status" value="3"/>
</dbReference>
<dbReference type="Gene3D" id="3.30.200.20">
    <property type="entry name" value="Phosphorylase Kinase, domain 1"/>
    <property type="match status" value="1"/>
</dbReference>
<dbReference type="Gene3D" id="1.10.510.10">
    <property type="entry name" value="Transferase(Phosphotransferase) domain 1"/>
    <property type="match status" value="1"/>
</dbReference>
<dbReference type="InterPro" id="IPR000719">
    <property type="entry name" value="Prot_kinase_dom"/>
</dbReference>
<dbReference type="PROSITE" id="PS00107">
    <property type="entry name" value="PROTEIN_KINASE_ATP"/>
    <property type="match status" value="1"/>
</dbReference>
<dbReference type="CDD" id="cd14014">
    <property type="entry name" value="STKc_PknB_like"/>
    <property type="match status" value="1"/>
</dbReference>
<dbReference type="PANTHER" id="PTHR43289:SF6">
    <property type="entry name" value="SERINE_THREONINE-PROTEIN KINASE NEKL-3"/>
    <property type="match status" value="1"/>
</dbReference>
<keyword evidence="10" id="KW-1185">Reference proteome</keyword>
<feature type="binding site" evidence="6">
    <location>
        <position position="50"/>
    </location>
    <ligand>
        <name>ATP</name>
        <dbReference type="ChEBI" id="CHEBI:30616"/>
    </ligand>
</feature>
<dbReference type="RefSeq" id="WP_151969611.1">
    <property type="nucleotide sequence ID" value="NZ_AP019860.1"/>
</dbReference>
<dbReference type="GO" id="GO:0005524">
    <property type="term" value="F:ATP binding"/>
    <property type="evidence" value="ECO:0007669"/>
    <property type="project" value="UniProtKB-UniRule"/>
</dbReference>
<evidence type="ECO:0000256" key="4">
    <source>
        <dbReference type="ARBA" id="ARBA00022840"/>
    </source>
</evidence>
<dbReference type="Pfam" id="PF00069">
    <property type="entry name" value="Pkinase"/>
    <property type="match status" value="1"/>
</dbReference>
<evidence type="ECO:0000313" key="9">
    <source>
        <dbReference type="EMBL" id="BBM85513.1"/>
    </source>
</evidence>
<keyword evidence="2 6" id="KW-0547">Nucleotide-binding</keyword>
<dbReference type="SUPFAM" id="SSF48452">
    <property type="entry name" value="TPR-like"/>
    <property type="match status" value="1"/>
</dbReference>
<organism evidence="9 10">
    <name type="scientific">Uabimicrobium amorphum</name>
    <dbReference type="NCBI Taxonomy" id="2596890"/>
    <lineage>
        <taxon>Bacteria</taxon>
        <taxon>Pseudomonadati</taxon>
        <taxon>Planctomycetota</taxon>
        <taxon>Candidatus Uabimicrobiia</taxon>
        <taxon>Candidatus Uabimicrobiales</taxon>
        <taxon>Candidatus Uabimicrobiaceae</taxon>
        <taxon>Candidatus Uabimicrobium</taxon>
    </lineage>
</organism>
<keyword evidence="5" id="KW-0802">TPR repeat</keyword>
<evidence type="ECO:0000256" key="2">
    <source>
        <dbReference type="ARBA" id="ARBA00022741"/>
    </source>
</evidence>
<keyword evidence="7" id="KW-0472">Membrane</keyword>
<dbReference type="Pfam" id="PF13414">
    <property type="entry name" value="TPR_11"/>
    <property type="match status" value="1"/>
</dbReference>
<evidence type="ECO:0000256" key="6">
    <source>
        <dbReference type="PROSITE-ProRule" id="PRU10141"/>
    </source>
</evidence>
<dbReference type="SUPFAM" id="SSF56112">
    <property type="entry name" value="Protein kinase-like (PK-like)"/>
    <property type="match status" value="1"/>
</dbReference>
<dbReference type="PANTHER" id="PTHR43289">
    <property type="entry name" value="MITOGEN-ACTIVATED PROTEIN KINASE KINASE KINASE 20-RELATED"/>
    <property type="match status" value="1"/>
</dbReference>
<evidence type="ECO:0000256" key="1">
    <source>
        <dbReference type="ARBA" id="ARBA00022679"/>
    </source>
</evidence>
<sequence length="1443" mass="168657">MNTDFFDEFEYIKQLPEDFAYEIRDKIGEGGMGEVYRALEKNSQRIVAIKFITATHSQQITQKRFLREAQLSAQLNHPNIIKVHNVGFIQNHMYIAMEYVHGKTLSSCLHELSLQKKLIILEKIARALHYAHSKGIVHRDIKPDNIIITQEIEPIVMDFGLAKSICMSDYDVTKTGEVIGTPRYMSIEQMQGYHQIDGLVDVYALGVILYEMITGEHMIAGDTPIEILYNLQAANIIPLSRYPSVAKDLQSIWLKATAAHNKRYKNAKILADDIRKFLQEEKVSARWFGFYHRLKNVRRIASIVLVFIIVIAALYRNFYRDNSIKIHITPLVTAEILINQKLYAAAQEQLQKIKTQDEVDKLKIYQKLVFTHVKLKQYLKAQNIFQQHLQNQPLDPLTVLAILEMYYAKRDLSQIQSLQFDTTNRRIKARHSYYQGLILYQNKHYEEALKFFADADANANAAKISINKNCKLFIARCNYRIVKNGFADEASLKETITLLKNTVKDFPGDTRILGYLGESYLMYHTLSSPSPAKNSEYLSLAVECFKTCIARSKSSDYYALLGKAYFRQQKYIPAYKALTKSIEIGGANLATADTLMRVLLRKPSLNENSMFFLTHVTGKVTSVTPPNLFTNKFLEIQETYHSDYAKRRVAMNNLTMKNRGGIAPHLEKIAEIERMRVDEKSLSRHQMKIYDDAISGLMSLRYHPQLQEKIMTLAQSFSSKKRSRVENIWHSIEREKTRENRHALYYQSVHLALQNNEEVISETDRELLKKIAHNRKLDVYKRYLAAKALLQLLEFSELEILSERFKTQHRDFIGSMIAVIVLREARIRKETDVFSHIKDVHPQTPGYEFLCALVAKSTFIYLVNYQDNIQRETWRSQNEALLQILHYLMKKDNKPRVQLYAAASAFAISKDNEALKILKENMTHSSPSHRVYAHYYFWSAPHIPGQAQKFMKEYRQGLRDKNEKVRATALYFLHYFNDIDTRYFAKDLESLIDTPNNIGLRAIFGYCNKSQSYANIKERIIMKSNRPFVQVYTYIIANFLRIFDLKGKVHNISRFNKMLEEFPSILQNSSPALSQWACWFFSSLNYYRFDLVEKHKKLVQNSVLVFMRQPYLRLPFVDVFLKQSTTREKLNFINKCLENYPSLRENAMAAKVLLSKKNRNRLYKQALRSKNKSIKRGAAIGFYSILKFHISQPQIVMQRYIHKNAEDHYGEYIEILRRRGKQRLFGKWLTYAIDLTKDLDLSQKMVATQMAKFYYERAVIYRSQNNIAQAVNDLQKAIELLPKYPRYRIELAELYHQQKNYDQIAATLPGLEKSCTTMLLNRQATLYRKIGLDKQAQEICKYLLLNARGDFYALFLARHTLSRAQNDTNLTTDEANHHRKLARKYILYAVKDNLRRRLDRGRRNGFWITRNYIHKNFPNLQKIAAHPQIHRQILLIEKYSGQK</sequence>
<feature type="repeat" description="TPR" evidence="5">
    <location>
        <begin position="555"/>
        <end position="588"/>
    </location>
</feature>
<feature type="domain" description="Protein kinase" evidence="8">
    <location>
        <begin position="21"/>
        <end position="278"/>
    </location>
</feature>
<name>A0A5S9IP46_UABAM</name>
<evidence type="ECO:0000259" key="8">
    <source>
        <dbReference type="PROSITE" id="PS50011"/>
    </source>
</evidence>
<dbReference type="Proteomes" id="UP000326354">
    <property type="component" value="Chromosome"/>
</dbReference>
<dbReference type="InterPro" id="IPR017441">
    <property type="entry name" value="Protein_kinase_ATP_BS"/>
</dbReference>
<feature type="repeat" description="TPR" evidence="5">
    <location>
        <begin position="1251"/>
        <end position="1284"/>
    </location>
</feature>
<protein>
    <submittedName>
        <fullName evidence="9">Protein kinase</fullName>
    </submittedName>
</protein>
<keyword evidence="7" id="KW-0812">Transmembrane</keyword>
<dbReference type="OrthoDB" id="6111975at2"/>
<evidence type="ECO:0000313" key="10">
    <source>
        <dbReference type="Proteomes" id="UP000326354"/>
    </source>
</evidence>
<keyword evidence="3 9" id="KW-0418">Kinase</keyword>